<feature type="domain" description="Zn(2)-C6 fungal-type" evidence="8">
    <location>
        <begin position="19"/>
        <end position="50"/>
    </location>
</feature>
<dbReference type="SMART" id="SM00906">
    <property type="entry name" value="Fungal_trans"/>
    <property type="match status" value="1"/>
</dbReference>
<reference evidence="9" key="1">
    <citation type="submission" date="2020-11" db="EMBL/GenBank/DDBJ databases">
        <title>Kefir isolates.</title>
        <authorList>
            <person name="Marcisauskas S."/>
            <person name="Kim Y."/>
            <person name="Blasche S."/>
        </authorList>
    </citation>
    <scope>NUCLEOTIDE SEQUENCE</scope>
    <source>
        <strain evidence="9">Olga-1</strain>
    </source>
</reference>
<dbReference type="Proteomes" id="UP000697127">
    <property type="component" value="Unassembled WGS sequence"/>
</dbReference>
<name>A0A9P6WPJ6_9ASCO</name>
<comment type="caution">
    <text evidence="9">The sequence shown here is derived from an EMBL/GenBank/DDBJ whole genome shotgun (WGS) entry which is preliminary data.</text>
</comment>
<evidence type="ECO:0000256" key="1">
    <source>
        <dbReference type="ARBA" id="ARBA00004123"/>
    </source>
</evidence>
<dbReference type="Pfam" id="PF00172">
    <property type="entry name" value="Zn_clus"/>
    <property type="match status" value="1"/>
</dbReference>
<evidence type="ECO:0000256" key="3">
    <source>
        <dbReference type="ARBA" id="ARBA00022833"/>
    </source>
</evidence>
<evidence type="ECO:0000313" key="9">
    <source>
        <dbReference type="EMBL" id="KAG0690824.1"/>
    </source>
</evidence>
<keyword evidence="7" id="KW-0539">Nucleus</keyword>
<keyword evidence="4" id="KW-0805">Transcription regulation</keyword>
<evidence type="ECO:0000256" key="2">
    <source>
        <dbReference type="ARBA" id="ARBA00022723"/>
    </source>
</evidence>
<evidence type="ECO:0000256" key="6">
    <source>
        <dbReference type="ARBA" id="ARBA00023163"/>
    </source>
</evidence>
<keyword evidence="2" id="KW-0479">Metal-binding</keyword>
<evidence type="ECO:0000259" key="8">
    <source>
        <dbReference type="PROSITE" id="PS50048"/>
    </source>
</evidence>
<dbReference type="SUPFAM" id="SSF57701">
    <property type="entry name" value="Zn2/Cys6 DNA-binding domain"/>
    <property type="match status" value="1"/>
</dbReference>
<organism evidence="9 10">
    <name type="scientific">Pichia californica</name>
    <dbReference type="NCBI Taxonomy" id="460514"/>
    <lineage>
        <taxon>Eukaryota</taxon>
        <taxon>Fungi</taxon>
        <taxon>Dikarya</taxon>
        <taxon>Ascomycota</taxon>
        <taxon>Saccharomycotina</taxon>
        <taxon>Pichiomycetes</taxon>
        <taxon>Pichiales</taxon>
        <taxon>Pichiaceae</taxon>
        <taxon>Pichia</taxon>
    </lineage>
</organism>
<keyword evidence="5" id="KW-0238">DNA-binding</keyword>
<dbReference type="CDD" id="cd12148">
    <property type="entry name" value="fungal_TF_MHR"/>
    <property type="match status" value="1"/>
</dbReference>
<dbReference type="GO" id="GO:0008270">
    <property type="term" value="F:zinc ion binding"/>
    <property type="evidence" value="ECO:0007669"/>
    <property type="project" value="InterPro"/>
</dbReference>
<dbReference type="PANTHER" id="PTHR31313:SF81">
    <property type="entry name" value="TY1 ENHANCER ACTIVATOR"/>
    <property type="match status" value="1"/>
</dbReference>
<dbReference type="AlphaFoldDB" id="A0A9P6WPJ6"/>
<dbReference type="CDD" id="cd00067">
    <property type="entry name" value="GAL4"/>
    <property type="match status" value="1"/>
</dbReference>
<comment type="subcellular location">
    <subcellularLocation>
        <location evidence="1">Nucleus</location>
    </subcellularLocation>
</comment>
<dbReference type="GO" id="GO:0006351">
    <property type="term" value="P:DNA-templated transcription"/>
    <property type="evidence" value="ECO:0007669"/>
    <property type="project" value="InterPro"/>
</dbReference>
<dbReference type="GO" id="GO:0000981">
    <property type="term" value="F:DNA-binding transcription factor activity, RNA polymerase II-specific"/>
    <property type="evidence" value="ECO:0007669"/>
    <property type="project" value="InterPro"/>
</dbReference>
<keyword evidence="6" id="KW-0804">Transcription</keyword>
<evidence type="ECO:0000256" key="7">
    <source>
        <dbReference type="ARBA" id="ARBA00023242"/>
    </source>
</evidence>
<dbReference type="EMBL" id="PUHW01000016">
    <property type="protein sequence ID" value="KAG0690824.1"/>
    <property type="molecule type" value="Genomic_DNA"/>
</dbReference>
<keyword evidence="3" id="KW-0862">Zinc</keyword>
<gene>
    <name evidence="9" type="ORF">C6P40_001084</name>
</gene>
<dbReference type="Gene3D" id="4.10.240.10">
    <property type="entry name" value="Zn(2)-C6 fungal-type DNA-binding domain"/>
    <property type="match status" value="1"/>
</dbReference>
<dbReference type="PANTHER" id="PTHR31313">
    <property type="entry name" value="TY1 ENHANCER ACTIVATOR"/>
    <property type="match status" value="1"/>
</dbReference>
<accession>A0A9P6WPJ6</accession>
<dbReference type="PROSITE" id="PS50048">
    <property type="entry name" value="ZN2_CY6_FUNGAL_2"/>
    <property type="match status" value="1"/>
</dbReference>
<dbReference type="InterPro" id="IPR036864">
    <property type="entry name" value="Zn2-C6_fun-type_DNA-bd_sf"/>
</dbReference>
<dbReference type="InterPro" id="IPR007219">
    <property type="entry name" value="XnlR_reg_dom"/>
</dbReference>
<dbReference type="InterPro" id="IPR001138">
    <property type="entry name" value="Zn2Cys6_DnaBD"/>
</dbReference>
<dbReference type="InterPro" id="IPR051615">
    <property type="entry name" value="Transcr_Regulatory_Elem"/>
</dbReference>
<evidence type="ECO:0000313" key="10">
    <source>
        <dbReference type="Proteomes" id="UP000697127"/>
    </source>
</evidence>
<evidence type="ECO:0000256" key="5">
    <source>
        <dbReference type="ARBA" id="ARBA00023125"/>
    </source>
</evidence>
<sequence>MSKDFIVKGCASKQRIKLACDRCREKKRKCDGGKPICEACLNHDIHECKYSYGTDKRRPYKKTYVDSLLKHIKYLETKLENNEQLMKTVGIPNSGLSYDKLNTAENILQSHTENKTFDLELDTDFINNNAKIDINDFIDSYGKFKITNGDYYRYYGPRSTISFISNNFFSINTIQVDNNTNNNNVIIQDLGIDMSTEHYLYDLYFAYQNSTLIFIWKELFYQQLNLPIYERDSNIISECLQYSIMAVGSIFDHKNTNKLQQGINYAKRARKLLTDEMSKPHISTVQTCGILSLFYIFMNDDALAWHFHGCAISTAYSLGLNIGDNAANSIFFSEEEMELRRITFWAIYVLERALNNILGRPTFLKSESIINMVPSEIGISEYEIWKNPHNDNSNSNNNNNDNNNNSGKISTKIYTRCFSVMTYTIELLIITSKPLDHLYLSFKPSNPSELQFIINKANVELLQFESTLPEYLRISSITSFKNRGLSSPGLFIFQLKFQHTLILLHRVFFIRSFKTLEDANEKKILPHKKICYDSAINICRLISLYEKGFDFKNFEFNTPDIICAAAIIFLYFIKNPKLLENDASENKVEVYNQATVKTTAIKSFKNMEYSLQKISETNYWAKRCLFALQQIVSDQDIAIWLL</sequence>
<protein>
    <recommendedName>
        <fullName evidence="8">Zn(2)-C6 fungal-type domain-containing protein</fullName>
    </recommendedName>
</protein>
<dbReference type="SMART" id="SM00066">
    <property type="entry name" value="GAL4"/>
    <property type="match status" value="1"/>
</dbReference>
<dbReference type="GO" id="GO:0003677">
    <property type="term" value="F:DNA binding"/>
    <property type="evidence" value="ECO:0007669"/>
    <property type="project" value="UniProtKB-KW"/>
</dbReference>
<keyword evidence="10" id="KW-1185">Reference proteome</keyword>
<proteinExistence type="predicted"/>
<dbReference type="GO" id="GO:0005634">
    <property type="term" value="C:nucleus"/>
    <property type="evidence" value="ECO:0007669"/>
    <property type="project" value="UniProtKB-SubCell"/>
</dbReference>
<evidence type="ECO:0000256" key="4">
    <source>
        <dbReference type="ARBA" id="ARBA00023015"/>
    </source>
</evidence>
<dbReference type="Pfam" id="PF04082">
    <property type="entry name" value="Fungal_trans"/>
    <property type="match status" value="1"/>
</dbReference>
<dbReference type="PROSITE" id="PS00463">
    <property type="entry name" value="ZN2_CY6_FUNGAL_1"/>
    <property type="match status" value="1"/>
</dbReference>